<dbReference type="Gene3D" id="3.40.50.300">
    <property type="entry name" value="P-loop containing nucleotide triphosphate hydrolases"/>
    <property type="match status" value="1"/>
</dbReference>
<keyword evidence="6" id="KW-1185">Reference proteome</keyword>
<proteinExistence type="inferred from homology"/>
<evidence type="ECO:0000259" key="4">
    <source>
        <dbReference type="PROSITE" id="PS00662"/>
    </source>
</evidence>
<keyword evidence="2" id="KW-0547">Nucleotide-binding</keyword>
<dbReference type="PROSITE" id="PS00662">
    <property type="entry name" value="T2SP_E"/>
    <property type="match status" value="1"/>
</dbReference>
<comment type="similarity">
    <text evidence="1">Belongs to the GSP E family.</text>
</comment>
<evidence type="ECO:0000256" key="2">
    <source>
        <dbReference type="ARBA" id="ARBA00022741"/>
    </source>
</evidence>
<evidence type="ECO:0000256" key="3">
    <source>
        <dbReference type="ARBA" id="ARBA00022840"/>
    </source>
</evidence>
<dbReference type="InterPro" id="IPR007831">
    <property type="entry name" value="T2SS_GspE_N"/>
</dbReference>
<dbReference type="SMART" id="SM00382">
    <property type="entry name" value="AAA"/>
    <property type="match status" value="1"/>
</dbReference>
<dbReference type="SUPFAM" id="SSF160246">
    <property type="entry name" value="EspE N-terminal domain-like"/>
    <property type="match status" value="1"/>
</dbReference>
<dbReference type="InterPro" id="IPR001482">
    <property type="entry name" value="T2SS/T4SS_dom"/>
</dbReference>
<protein>
    <submittedName>
        <fullName evidence="5">GspE/PulE family protein</fullName>
    </submittedName>
</protein>
<dbReference type="FunFam" id="3.40.50.300:FF:000398">
    <property type="entry name" value="Type IV pilus assembly ATPase PilB"/>
    <property type="match status" value="1"/>
</dbReference>
<organism evidence="5 6">
    <name type="scientific">Nocardioides bruguierae</name>
    <dbReference type="NCBI Taxonomy" id="2945102"/>
    <lineage>
        <taxon>Bacteria</taxon>
        <taxon>Bacillati</taxon>
        <taxon>Actinomycetota</taxon>
        <taxon>Actinomycetes</taxon>
        <taxon>Propionibacteriales</taxon>
        <taxon>Nocardioidaceae</taxon>
        <taxon>Nocardioides</taxon>
    </lineage>
</organism>
<dbReference type="Pfam" id="PF00437">
    <property type="entry name" value="T2SSE"/>
    <property type="match status" value="1"/>
</dbReference>
<sequence length="593" mass="64233">MNSLAWDSLEPVEPRPEVDAVARRRADRWQTEDSRIHTTAETTTAALVAHGLVTAEQLAQAQAAVASTHGSVIEALLVLDVDRAAVLELVAGVAGVGFVDLAENGVDGGAAARLSGDVARRSGVLPYAWLGDALLVAVPVRRLGDLELKDDLVRLTRSAVTFVLAGRADIEARLNETYRAEAELQGLTTGLVEETPEQGLDSLTEVVDDAPVVRFVNLLVSQAIADRASDIHLEPTQDDLRVRYRIDGVLVDAHRAPRAITGGVVSRFKIMAGMDIAERRIPQDGRISINHDGKTVDLRVATLPTVWGEKIVARVLDNSTARLDLDDLGFEPGNRERFARSYRKPYGMILVTGPTGSGKSTTLYATLNILNNADVNVITVEDPVEYRLPGINQVQTNPKAGLTFASALRSILRSDPDIVLVGEIRDHETASIAIEASLTGHLVLSTLHTNDAPSAVTRLVEMGIEPFLVGSALDCVLAQRLCRALCERCRRPYRADPAELDRLGFRLPAEHDGVLFEAVGCSACSRTGYRGRTALHEVMPVSEEIERLTVSRAPTDEVARTAREQGMTTLRYDGWAKVLSGRTTVQEVLRVAG</sequence>
<comment type="caution">
    <text evidence="5">The sequence shown here is derived from an EMBL/GenBank/DDBJ whole genome shotgun (WGS) entry which is preliminary data.</text>
</comment>
<evidence type="ECO:0000256" key="1">
    <source>
        <dbReference type="ARBA" id="ARBA00006611"/>
    </source>
</evidence>
<reference evidence="5" key="1">
    <citation type="submission" date="2022-05" db="EMBL/GenBank/DDBJ databases">
        <authorList>
            <person name="Tuo L."/>
        </authorList>
    </citation>
    <scope>NUCLEOTIDE SEQUENCE</scope>
    <source>
        <strain evidence="5">BSK12Z-4</strain>
    </source>
</reference>
<dbReference type="Gene3D" id="3.30.450.90">
    <property type="match status" value="1"/>
</dbReference>
<accession>A0A9X2DAJ9</accession>
<dbReference type="GO" id="GO:0005524">
    <property type="term" value="F:ATP binding"/>
    <property type="evidence" value="ECO:0007669"/>
    <property type="project" value="UniProtKB-KW"/>
</dbReference>
<dbReference type="GO" id="GO:0005886">
    <property type="term" value="C:plasma membrane"/>
    <property type="evidence" value="ECO:0007669"/>
    <property type="project" value="TreeGrafter"/>
</dbReference>
<dbReference type="CDD" id="cd01129">
    <property type="entry name" value="PulE-GspE-like"/>
    <property type="match status" value="1"/>
</dbReference>
<gene>
    <name evidence="5" type="ORF">M8330_18980</name>
</gene>
<dbReference type="Pfam" id="PF05157">
    <property type="entry name" value="MshEN"/>
    <property type="match status" value="1"/>
</dbReference>
<dbReference type="RefSeq" id="WP_250828597.1">
    <property type="nucleotide sequence ID" value="NZ_JAMOIL010000033.1"/>
</dbReference>
<dbReference type="FunFam" id="3.30.450.90:FF:000001">
    <property type="entry name" value="Type II secretion system ATPase GspE"/>
    <property type="match status" value="1"/>
</dbReference>
<dbReference type="InterPro" id="IPR037257">
    <property type="entry name" value="T2SS_E_N_sf"/>
</dbReference>
<dbReference type="EMBL" id="JAMOIL010000033">
    <property type="protein sequence ID" value="MCM0622378.1"/>
    <property type="molecule type" value="Genomic_DNA"/>
</dbReference>
<dbReference type="InterPro" id="IPR003593">
    <property type="entry name" value="AAA+_ATPase"/>
</dbReference>
<feature type="domain" description="Bacterial type II secretion system protein E" evidence="4">
    <location>
        <begin position="412"/>
        <end position="426"/>
    </location>
</feature>
<dbReference type="Proteomes" id="UP001139485">
    <property type="component" value="Unassembled WGS sequence"/>
</dbReference>
<dbReference type="PANTHER" id="PTHR30258:SF13">
    <property type="entry name" value="SECRETION PATHWAY ATPASE-RELATED"/>
    <property type="match status" value="1"/>
</dbReference>
<name>A0A9X2DAJ9_9ACTN</name>
<evidence type="ECO:0000313" key="6">
    <source>
        <dbReference type="Proteomes" id="UP001139485"/>
    </source>
</evidence>
<dbReference type="AlphaFoldDB" id="A0A9X2DAJ9"/>
<dbReference type="SUPFAM" id="SSF52540">
    <property type="entry name" value="P-loop containing nucleoside triphosphate hydrolases"/>
    <property type="match status" value="1"/>
</dbReference>
<keyword evidence="3" id="KW-0067">ATP-binding</keyword>
<dbReference type="PANTHER" id="PTHR30258">
    <property type="entry name" value="TYPE II SECRETION SYSTEM PROTEIN GSPE-RELATED"/>
    <property type="match status" value="1"/>
</dbReference>
<dbReference type="GO" id="GO:0016887">
    <property type="term" value="F:ATP hydrolysis activity"/>
    <property type="evidence" value="ECO:0007669"/>
    <property type="project" value="TreeGrafter"/>
</dbReference>
<evidence type="ECO:0000313" key="5">
    <source>
        <dbReference type="EMBL" id="MCM0622378.1"/>
    </source>
</evidence>
<dbReference type="InterPro" id="IPR027417">
    <property type="entry name" value="P-loop_NTPase"/>
</dbReference>